<name>A0ABR3WLF4_9PEZI</name>
<feature type="compositionally biased region" description="Low complexity" evidence="1">
    <location>
        <begin position="176"/>
        <end position="198"/>
    </location>
</feature>
<sequence>MAAPALQPLDDALVGRLRNGVDNEAHLMSDAASNHWRNLLQHFQGRTDYEIRGYIAENFRRNRWAGNEPWFTDVYVQALFNGYDRTAFDASNRPALDAGARDSYHPSNASVFGRGNLFPSVPTTGTGQAELDNQQFAALTPAQRQLYQLASVFGGNRFHRVPDDADPPSTPGPSGAPKTTTNPTQAAQPTATAPTVPVFDNTIGDGDQGAPGGPSSGAAPGDPSQGAAQPGSNTGPRPNQGDGTALSTPRGAATPVAQNTPAGAPTPPNTNTPAGGQQAITPAGGQQAITTAGGQQALTPAGGQQAITPALPITNTAAGGPQVPTGPTGTATGDQPGSNGGPGPASGPAWTPEDAATNNHDFRGQRQPPVSVRLRQMINYIDESDIDRDQHWEMRIHEVEEYLNQRLNDPATSDASRAVARDGLGKIQAHRIFNQNKYGPHMPNRSITADMIPAPRPRLKYDGRLPLILGRDRNDKNNLLPHEYPTHPRTETAVNDMWLTDFEAAAGLDDAKRADRQAALAQDEDAWWQLGPNQVPAADNASYLQSQTFEACIAVDGVGFNGWVDTRLADDGVSLVRTIWNGDVLGDCKGSYARERAVRRAGLQAALRQFSNAENRAAITSWRRVRLPLSADEVDTMHRNAGAGPSRKFDLPKVRDNQVQRMDGKDDPQGFTANMAQFWSDQNRDMERARNTVLGRMNFGVAAQLVPGRGIPTVMPPMSLWGAYVDCGLSADDQYHREMLSQMTTTKKLFDRELNIAPRELLRHMKMLYDRGFSDLDADFDDPVTGNRVTLQSLAQRDADDNGGPRDLDKMEIYWIRFLLTQSITPQMTQQLQPRATLFILFADKLASIFSDVSDPLFPSNETRVSVEDLLDYIHKKTDGGPVKRVRFYAHDVQMWLERLQSQGRCRYQEDWRCYGWVMRPEPTCYPEQLIRWTVPVQPANLRPDQIDEDLSIAPRFRHLRNWHSLIERGLQNSPLDQNVANYFRCLAFRWGHYMLKLTGGADGGADGGLQQQWRARLARPTADMVQVMTDLKTEYDTISQWNNALNNPLVQLVKRTLPARANDATLTADQSLQIVRDHIIDEAVKKHSTLWPARNANDYRNALDEKVRPPVWGWARTEVRGQVKRFFSVNRWPLQLQTQARQRMMTDDADINVDFIWKVELEDPTPAKYYRPMARPYVDEKVRFRPGHRNFAIGDTPHQKHVVIDRMFAQMSRAMGAAPELGLLERWSAWTTYLRSRLDGSLDDGDDHAFQVPGSRLRRFNAEAIPRSYDPRKRQADQDAAAEAEAARRAQQPRVGNAADVAEARQADGGPG</sequence>
<feature type="compositionally biased region" description="Low complexity" evidence="1">
    <location>
        <begin position="1279"/>
        <end position="1293"/>
    </location>
</feature>
<feature type="compositionally biased region" description="Gly residues" evidence="1">
    <location>
        <begin position="206"/>
        <end position="215"/>
    </location>
</feature>
<evidence type="ECO:0000256" key="1">
    <source>
        <dbReference type="SAM" id="MobiDB-lite"/>
    </source>
</evidence>
<dbReference type="EMBL" id="JAWRVE010000069">
    <property type="protein sequence ID" value="KAL1864323.1"/>
    <property type="molecule type" value="Genomic_DNA"/>
</dbReference>
<evidence type="ECO:0000313" key="3">
    <source>
        <dbReference type="Proteomes" id="UP001583177"/>
    </source>
</evidence>
<organism evidence="2 3">
    <name type="scientific">Diaporthe australafricana</name>
    <dbReference type="NCBI Taxonomy" id="127596"/>
    <lineage>
        <taxon>Eukaryota</taxon>
        <taxon>Fungi</taxon>
        <taxon>Dikarya</taxon>
        <taxon>Ascomycota</taxon>
        <taxon>Pezizomycotina</taxon>
        <taxon>Sordariomycetes</taxon>
        <taxon>Sordariomycetidae</taxon>
        <taxon>Diaporthales</taxon>
        <taxon>Diaporthaceae</taxon>
        <taxon>Diaporthe</taxon>
    </lineage>
</organism>
<accession>A0ABR3WLF4</accession>
<reference evidence="2 3" key="1">
    <citation type="journal article" date="2024" name="IMA Fungus">
        <title>IMA Genome - F19 : A genome assembly and annotation guide to empower mycologists, including annotated draft genome sequences of Ceratocystis pirilliformis, Diaporthe australafricana, Fusarium ophioides, Paecilomyces lecythidis, and Sporothrix stenoceras.</title>
        <authorList>
            <person name="Aylward J."/>
            <person name="Wilson A.M."/>
            <person name="Visagie C.M."/>
            <person name="Spraker J."/>
            <person name="Barnes I."/>
            <person name="Buitendag C."/>
            <person name="Ceriani C."/>
            <person name="Del Mar Angel L."/>
            <person name="du Plessis D."/>
            <person name="Fuchs T."/>
            <person name="Gasser K."/>
            <person name="Kramer D."/>
            <person name="Li W."/>
            <person name="Munsamy K."/>
            <person name="Piso A."/>
            <person name="Price J.L."/>
            <person name="Sonnekus B."/>
            <person name="Thomas C."/>
            <person name="van der Nest A."/>
            <person name="van Dijk A."/>
            <person name="van Heerden A."/>
            <person name="van Vuuren N."/>
            <person name="Yilmaz N."/>
            <person name="Duong T.A."/>
            <person name="van der Merwe N.A."/>
            <person name="Wingfield M.J."/>
            <person name="Wingfield B.D."/>
        </authorList>
    </citation>
    <scope>NUCLEOTIDE SEQUENCE [LARGE SCALE GENOMIC DNA]</scope>
    <source>
        <strain evidence="2 3">CMW 18300</strain>
    </source>
</reference>
<protein>
    <submittedName>
        <fullName evidence="2">Uncharacterized protein</fullName>
    </submittedName>
</protein>
<feature type="compositionally biased region" description="Polar residues" evidence="1">
    <location>
        <begin position="232"/>
        <end position="247"/>
    </location>
</feature>
<feature type="region of interest" description="Disordered" evidence="1">
    <location>
        <begin position="1268"/>
        <end position="1313"/>
    </location>
</feature>
<comment type="caution">
    <text evidence="2">The sequence shown here is derived from an EMBL/GenBank/DDBJ whole genome shotgun (WGS) entry which is preliminary data.</text>
</comment>
<proteinExistence type="predicted"/>
<feature type="region of interest" description="Disordered" evidence="1">
    <location>
        <begin position="157"/>
        <end position="369"/>
    </location>
</feature>
<feature type="compositionally biased region" description="Low complexity" evidence="1">
    <location>
        <begin position="271"/>
        <end position="299"/>
    </location>
</feature>
<gene>
    <name evidence="2" type="ORF">Daus18300_007746</name>
</gene>
<keyword evidence="3" id="KW-1185">Reference proteome</keyword>
<feature type="compositionally biased region" description="Low complexity" evidence="1">
    <location>
        <begin position="316"/>
        <end position="337"/>
    </location>
</feature>
<evidence type="ECO:0000313" key="2">
    <source>
        <dbReference type="EMBL" id="KAL1864323.1"/>
    </source>
</evidence>
<feature type="compositionally biased region" description="Low complexity" evidence="1">
    <location>
        <begin position="216"/>
        <end position="231"/>
    </location>
</feature>
<dbReference type="Proteomes" id="UP001583177">
    <property type="component" value="Unassembled WGS sequence"/>
</dbReference>